<dbReference type="GeneID" id="111127252"/>
<reference evidence="2" key="1">
    <citation type="submission" date="2025-08" db="UniProtKB">
        <authorList>
            <consortium name="RefSeq"/>
        </authorList>
    </citation>
    <scope>IDENTIFICATION</scope>
    <source>
        <tissue evidence="2">Whole sample</tissue>
    </source>
</reference>
<accession>A0A8B8DM33</accession>
<name>A0A8B8DM33_CRAVI</name>
<organism evidence="1 2">
    <name type="scientific">Crassostrea virginica</name>
    <name type="common">Eastern oyster</name>
    <dbReference type="NCBI Taxonomy" id="6565"/>
    <lineage>
        <taxon>Eukaryota</taxon>
        <taxon>Metazoa</taxon>
        <taxon>Spiralia</taxon>
        <taxon>Lophotrochozoa</taxon>
        <taxon>Mollusca</taxon>
        <taxon>Bivalvia</taxon>
        <taxon>Autobranchia</taxon>
        <taxon>Pteriomorphia</taxon>
        <taxon>Ostreida</taxon>
        <taxon>Ostreoidea</taxon>
        <taxon>Ostreidae</taxon>
        <taxon>Crassostrea</taxon>
    </lineage>
</organism>
<protein>
    <submittedName>
        <fullName evidence="2">Uncharacterized protein LOC111127252 isoform X2</fullName>
    </submittedName>
</protein>
<evidence type="ECO:0000313" key="2">
    <source>
        <dbReference type="RefSeq" id="XP_022328056.1"/>
    </source>
</evidence>
<sequence length="120" mass="13719">MLEVPFMSSVIDTGLPAEKNQNMRLLDMAVTDDQKVWMGGDSRELKLFDLQGHLHRTVTTTNNDYQGDKIHMLDREGRFLRYIIPEGGIKLPRPVCMIENGEMIVGEQNTGLAKRIKFLE</sequence>
<dbReference type="AlphaFoldDB" id="A0A8B8DM33"/>
<dbReference type="OrthoDB" id="6069592at2759"/>
<evidence type="ECO:0000313" key="1">
    <source>
        <dbReference type="Proteomes" id="UP000694844"/>
    </source>
</evidence>
<dbReference type="RefSeq" id="XP_022328056.1">
    <property type="nucleotide sequence ID" value="XM_022472348.1"/>
</dbReference>
<dbReference type="Proteomes" id="UP000694844">
    <property type="component" value="Chromosome 3"/>
</dbReference>
<proteinExistence type="predicted"/>
<gene>
    <name evidence="2" type="primary">LOC111127252</name>
</gene>
<keyword evidence="1" id="KW-1185">Reference proteome</keyword>